<organism evidence="19">
    <name type="scientific">Candidatus Atribacter allofermentans</name>
    <dbReference type="NCBI Taxonomy" id="1852833"/>
    <lineage>
        <taxon>Bacteria</taxon>
        <taxon>Pseudomonadati</taxon>
        <taxon>Atribacterota</taxon>
        <taxon>Atribacteria</taxon>
        <taxon>Atribacterales</taxon>
        <taxon>Atribacteraceae</taxon>
        <taxon>Atribacter</taxon>
    </lineage>
</organism>
<keyword evidence="11 14" id="KW-0131">Cell cycle</keyword>
<dbReference type="HAMAP" id="MF_00046">
    <property type="entry name" value="MurC"/>
    <property type="match status" value="1"/>
</dbReference>
<dbReference type="Pfam" id="PF02875">
    <property type="entry name" value="Mur_ligase_C"/>
    <property type="match status" value="1"/>
</dbReference>
<evidence type="ECO:0000256" key="13">
    <source>
        <dbReference type="ARBA" id="ARBA00047833"/>
    </source>
</evidence>
<dbReference type="InterPro" id="IPR005758">
    <property type="entry name" value="UDP-N-AcMur_Ala_ligase_MurC"/>
</dbReference>
<dbReference type="Gene3D" id="3.90.190.20">
    <property type="entry name" value="Mur ligase, C-terminal domain"/>
    <property type="match status" value="1"/>
</dbReference>
<dbReference type="PANTHER" id="PTHR43445">
    <property type="entry name" value="UDP-N-ACETYLMURAMATE--L-ALANINE LIGASE-RELATED"/>
    <property type="match status" value="1"/>
</dbReference>
<evidence type="ECO:0000256" key="6">
    <source>
        <dbReference type="ARBA" id="ARBA00022618"/>
    </source>
</evidence>
<dbReference type="GO" id="GO:0008763">
    <property type="term" value="F:UDP-N-acetylmuramate-L-alanine ligase activity"/>
    <property type="evidence" value="ECO:0007669"/>
    <property type="project" value="UniProtKB-UniRule"/>
</dbReference>
<accession>A0A1V5T1E0</accession>
<evidence type="ECO:0000256" key="4">
    <source>
        <dbReference type="ARBA" id="ARBA00022490"/>
    </source>
</evidence>
<dbReference type="GO" id="GO:0005524">
    <property type="term" value="F:ATP binding"/>
    <property type="evidence" value="ECO:0007669"/>
    <property type="project" value="UniProtKB-UniRule"/>
</dbReference>
<feature type="domain" description="Mur ligase central" evidence="18">
    <location>
        <begin position="114"/>
        <end position="294"/>
    </location>
</feature>
<evidence type="ECO:0000256" key="14">
    <source>
        <dbReference type="HAMAP-Rule" id="MF_00046"/>
    </source>
</evidence>
<evidence type="ECO:0000256" key="12">
    <source>
        <dbReference type="ARBA" id="ARBA00023316"/>
    </source>
</evidence>
<evidence type="ECO:0000256" key="9">
    <source>
        <dbReference type="ARBA" id="ARBA00022960"/>
    </source>
</evidence>
<feature type="domain" description="Mur ligase C-terminal" evidence="17">
    <location>
        <begin position="317"/>
        <end position="447"/>
    </location>
</feature>
<keyword evidence="15" id="KW-0472">Membrane</keyword>
<dbReference type="SUPFAM" id="SSF51984">
    <property type="entry name" value="MurCD N-terminal domain"/>
    <property type="match status" value="1"/>
</dbReference>
<comment type="subcellular location">
    <subcellularLocation>
        <location evidence="1 14">Cytoplasm</location>
    </subcellularLocation>
</comment>
<dbReference type="EC" id="6.3.2.8" evidence="3 14"/>
<name>A0A1V5T1E0_9BACT</name>
<evidence type="ECO:0000256" key="5">
    <source>
        <dbReference type="ARBA" id="ARBA00022598"/>
    </source>
</evidence>
<keyword evidence="6 14" id="KW-0132">Cell division</keyword>
<dbReference type="GO" id="GO:0071555">
    <property type="term" value="P:cell wall organization"/>
    <property type="evidence" value="ECO:0007669"/>
    <property type="project" value="UniProtKB-KW"/>
</dbReference>
<comment type="pathway">
    <text evidence="2 14">Cell wall biogenesis; peptidoglycan biosynthesis.</text>
</comment>
<sequence length="473" mass="51825">MNAHLVSLPNELYFIGIGGTGMSALATIAFEMGYQVSGSDIFSGENTCRLQEKGIPVFIGHSRERIKNISAVVISSAIPPENVELQEAIQRNIPIIHRGEMLAFFLNQKKGIAIAGTHGKTTTTSMISLLLEVAGLDPTVLVGGEVEDIGGNARFGNGEYFISEADESDGSFLKLNPYCAVITNIEDDHLEYYGSQENELNAFISFANGVKEGGFMVACGDHPNVQVMFNQPLKTNLMTYGMINGVVDVRGSMIEERAEGSLFRVTHRNQDLGSFILNIPGIHNVINSLACIAVGIKLGIDKKLIASALEMFKGVKRRYERIGYVDGTLVVDDYAHHPTEMGVVLKTALSRTLGKVIVIFQPHRYTRTKRLYREMAEILKKAHQVILFPIYSAGEKPIEGITSNLIYDELKKAGYDGVHMVSTIDEALNITENLIGPGNILITMGAGDIWKVADSMCRKNGNQLRKSTPVLRT</sequence>
<evidence type="ECO:0000256" key="10">
    <source>
        <dbReference type="ARBA" id="ARBA00022984"/>
    </source>
</evidence>
<keyword evidence="15" id="KW-0812">Transmembrane</keyword>
<evidence type="ECO:0000256" key="15">
    <source>
        <dbReference type="SAM" id="Phobius"/>
    </source>
</evidence>
<dbReference type="Gene3D" id="3.40.50.720">
    <property type="entry name" value="NAD(P)-binding Rossmann-like Domain"/>
    <property type="match status" value="1"/>
</dbReference>
<comment type="similarity">
    <text evidence="14">Belongs to the MurCDEF family.</text>
</comment>
<keyword evidence="12 14" id="KW-0961">Cell wall biogenesis/degradation</keyword>
<dbReference type="GO" id="GO:0005737">
    <property type="term" value="C:cytoplasm"/>
    <property type="evidence" value="ECO:0007669"/>
    <property type="project" value="UniProtKB-SubCell"/>
</dbReference>
<dbReference type="NCBIfam" id="TIGR01082">
    <property type="entry name" value="murC"/>
    <property type="match status" value="1"/>
</dbReference>
<feature type="domain" description="Mur ligase N-terminal catalytic" evidence="16">
    <location>
        <begin position="12"/>
        <end position="109"/>
    </location>
</feature>
<dbReference type="InterPro" id="IPR050061">
    <property type="entry name" value="MurCDEF_pg_biosynth"/>
</dbReference>
<gene>
    <name evidence="14 19" type="primary">murC</name>
    <name evidence="19" type="ORF">BWY41_00565</name>
</gene>
<dbReference type="InterPro" id="IPR036565">
    <property type="entry name" value="Mur-like_cat_sf"/>
</dbReference>
<comment type="function">
    <text evidence="14">Cell wall formation.</text>
</comment>
<evidence type="ECO:0000313" key="19">
    <source>
        <dbReference type="EMBL" id="OQA60589.1"/>
    </source>
</evidence>
<evidence type="ECO:0000256" key="1">
    <source>
        <dbReference type="ARBA" id="ARBA00004496"/>
    </source>
</evidence>
<dbReference type="GO" id="GO:0009252">
    <property type="term" value="P:peptidoglycan biosynthetic process"/>
    <property type="evidence" value="ECO:0007669"/>
    <property type="project" value="UniProtKB-UniRule"/>
</dbReference>
<dbReference type="Proteomes" id="UP000485569">
    <property type="component" value="Unassembled WGS sequence"/>
</dbReference>
<dbReference type="InterPro" id="IPR000713">
    <property type="entry name" value="Mur_ligase_N"/>
</dbReference>
<evidence type="ECO:0000256" key="3">
    <source>
        <dbReference type="ARBA" id="ARBA00012211"/>
    </source>
</evidence>
<dbReference type="Gene3D" id="3.40.1190.10">
    <property type="entry name" value="Mur-like, catalytic domain"/>
    <property type="match status" value="1"/>
</dbReference>
<dbReference type="SUPFAM" id="SSF53623">
    <property type="entry name" value="MurD-like peptide ligases, catalytic domain"/>
    <property type="match status" value="1"/>
</dbReference>
<keyword evidence="10 14" id="KW-0573">Peptidoglycan synthesis</keyword>
<evidence type="ECO:0000256" key="7">
    <source>
        <dbReference type="ARBA" id="ARBA00022741"/>
    </source>
</evidence>
<dbReference type="SUPFAM" id="SSF53244">
    <property type="entry name" value="MurD-like peptide ligases, peptide-binding domain"/>
    <property type="match status" value="1"/>
</dbReference>
<dbReference type="EMBL" id="MWBQ01000035">
    <property type="protein sequence ID" value="OQA60589.1"/>
    <property type="molecule type" value="Genomic_DNA"/>
</dbReference>
<keyword evidence="5 14" id="KW-0436">Ligase</keyword>
<feature type="transmembrane region" description="Helical" evidence="15">
    <location>
        <begin position="12"/>
        <end position="30"/>
    </location>
</feature>
<comment type="catalytic activity">
    <reaction evidence="13 14">
        <text>UDP-N-acetyl-alpha-D-muramate + L-alanine + ATP = UDP-N-acetyl-alpha-D-muramoyl-L-alanine + ADP + phosphate + H(+)</text>
        <dbReference type="Rhea" id="RHEA:23372"/>
        <dbReference type="ChEBI" id="CHEBI:15378"/>
        <dbReference type="ChEBI" id="CHEBI:30616"/>
        <dbReference type="ChEBI" id="CHEBI:43474"/>
        <dbReference type="ChEBI" id="CHEBI:57972"/>
        <dbReference type="ChEBI" id="CHEBI:70757"/>
        <dbReference type="ChEBI" id="CHEBI:83898"/>
        <dbReference type="ChEBI" id="CHEBI:456216"/>
        <dbReference type="EC" id="6.3.2.8"/>
    </reaction>
</comment>
<evidence type="ECO:0000259" key="18">
    <source>
        <dbReference type="Pfam" id="PF08245"/>
    </source>
</evidence>
<keyword evidence="7 14" id="KW-0547">Nucleotide-binding</keyword>
<reference evidence="19" key="1">
    <citation type="submission" date="2017-02" db="EMBL/GenBank/DDBJ databases">
        <title>Delving into the versatile metabolic prowess of the omnipresent phylum Bacteroidetes.</title>
        <authorList>
            <person name="Nobu M.K."/>
            <person name="Mei R."/>
            <person name="Narihiro T."/>
            <person name="Kuroda K."/>
            <person name="Liu W.-T."/>
        </authorList>
    </citation>
    <scope>NUCLEOTIDE SEQUENCE</scope>
    <source>
        <strain evidence="19">ADurb.Bin276</strain>
    </source>
</reference>
<evidence type="ECO:0000256" key="8">
    <source>
        <dbReference type="ARBA" id="ARBA00022840"/>
    </source>
</evidence>
<keyword evidence="9 14" id="KW-0133">Cell shape</keyword>
<dbReference type="Pfam" id="PF01225">
    <property type="entry name" value="Mur_ligase"/>
    <property type="match status" value="1"/>
</dbReference>
<dbReference type="PANTHER" id="PTHR43445:SF3">
    <property type="entry name" value="UDP-N-ACETYLMURAMATE--L-ALANINE LIGASE"/>
    <property type="match status" value="1"/>
</dbReference>
<dbReference type="Pfam" id="PF08245">
    <property type="entry name" value="Mur_ligase_M"/>
    <property type="match status" value="1"/>
</dbReference>
<dbReference type="InterPro" id="IPR036615">
    <property type="entry name" value="Mur_ligase_C_dom_sf"/>
</dbReference>
<dbReference type="GO" id="GO:0051301">
    <property type="term" value="P:cell division"/>
    <property type="evidence" value="ECO:0007669"/>
    <property type="project" value="UniProtKB-KW"/>
</dbReference>
<comment type="caution">
    <text evidence="19">The sequence shown here is derived from an EMBL/GenBank/DDBJ whole genome shotgun (WGS) entry which is preliminary data.</text>
</comment>
<proteinExistence type="inferred from homology"/>
<keyword evidence="4 14" id="KW-0963">Cytoplasm</keyword>
<dbReference type="InterPro" id="IPR013221">
    <property type="entry name" value="Mur_ligase_cen"/>
</dbReference>
<keyword evidence="15" id="KW-1133">Transmembrane helix</keyword>
<evidence type="ECO:0000259" key="16">
    <source>
        <dbReference type="Pfam" id="PF01225"/>
    </source>
</evidence>
<evidence type="ECO:0000259" key="17">
    <source>
        <dbReference type="Pfam" id="PF02875"/>
    </source>
</evidence>
<feature type="binding site" evidence="14">
    <location>
        <begin position="116"/>
        <end position="122"/>
    </location>
    <ligand>
        <name>ATP</name>
        <dbReference type="ChEBI" id="CHEBI:30616"/>
    </ligand>
</feature>
<evidence type="ECO:0000256" key="2">
    <source>
        <dbReference type="ARBA" id="ARBA00004752"/>
    </source>
</evidence>
<dbReference type="InterPro" id="IPR004101">
    <property type="entry name" value="Mur_ligase_C"/>
</dbReference>
<dbReference type="AlphaFoldDB" id="A0A1V5T1E0"/>
<dbReference type="UniPathway" id="UPA00219"/>
<dbReference type="GO" id="GO:0008360">
    <property type="term" value="P:regulation of cell shape"/>
    <property type="evidence" value="ECO:0007669"/>
    <property type="project" value="UniProtKB-KW"/>
</dbReference>
<evidence type="ECO:0000256" key="11">
    <source>
        <dbReference type="ARBA" id="ARBA00023306"/>
    </source>
</evidence>
<protein>
    <recommendedName>
        <fullName evidence="3 14">UDP-N-acetylmuramate--L-alanine ligase</fullName>
        <ecNumber evidence="3 14">6.3.2.8</ecNumber>
    </recommendedName>
    <alternativeName>
        <fullName evidence="14">UDP-N-acetylmuramoyl-L-alanine synthetase</fullName>
    </alternativeName>
</protein>
<keyword evidence="8 14" id="KW-0067">ATP-binding</keyword>